<keyword evidence="3" id="KW-0862">Zinc</keyword>
<keyword evidence="4" id="KW-0496">Mitochondrion</keyword>
<evidence type="ECO:0000256" key="2">
    <source>
        <dbReference type="ARBA" id="ARBA00022723"/>
    </source>
</evidence>
<dbReference type="EMBL" id="OVEO01000012">
    <property type="protein sequence ID" value="SPQ99801.1"/>
    <property type="molecule type" value="Genomic_DNA"/>
</dbReference>
<gene>
    <name evidence="4" type="ORF">PLBR_LOCUS7016</name>
</gene>
<organism evidence="4 5">
    <name type="scientific">Plasmodiophora brassicae</name>
    <name type="common">Clubroot disease agent</name>
    <dbReference type="NCBI Taxonomy" id="37360"/>
    <lineage>
        <taxon>Eukaryota</taxon>
        <taxon>Sar</taxon>
        <taxon>Rhizaria</taxon>
        <taxon>Endomyxa</taxon>
        <taxon>Phytomyxea</taxon>
        <taxon>Plasmodiophorida</taxon>
        <taxon>Plasmodiophoridae</taxon>
        <taxon>Plasmodiophora</taxon>
    </lineage>
</organism>
<dbReference type="InterPro" id="IPR008584">
    <property type="entry name" value="CXXC_Zn-binding_euk"/>
</dbReference>
<reference evidence="4 5" key="1">
    <citation type="submission" date="2018-03" db="EMBL/GenBank/DDBJ databases">
        <authorList>
            <person name="Fogelqvist J."/>
        </authorList>
    </citation>
    <scope>NUCLEOTIDE SEQUENCE [LARGE SCALE GENOMIC DNA]</scope>
</reference>
<name>A0A3P3YHY2_PLABS</name>
<evidence type="ECO:0000256" key="3">
    <source>
        <dbReference type="ARBA" id="ARBA00022833"/>
    </source>
</evidence>
<dbReference type="Proteomes" id="UP000290189">
    <property type="component" value="Unassembled WGS sequence"/>
</dbReference>
<geneLocation type="mitochondrion" evidence="4"/>
<comment type="similarity">
    <text evidence="1">Belongs to the UPF0587 family.</text>
</comment>
<protein>
    <submittedName>
        <fullName evidence="4">Uncharacterized protein</fullName>
    </submittedName>
</protein>
<sequence length="160" mass="17487">MKVDLQVRMELDGIRAVLFDRRAGWAFAARCANCGEAFPQNIHLDPSESVPVPGSRGDAHVVIKCKMCERTGNVKILSSADTVEYADDSAGQFVSIGTFEGRGVDLVSWTPDADAVSASGLSSTAFDSISLDDDWFDYDEKQACPVSITEFQQRTVRLEM</sequence>
<dbReference type="AlphaFoldDB" id="A0A3P3YHY2"/>
<keyword evidence="2" id="KW-0479">Metal-binding</keyword>
<evidence type="ECO:0000313" key="5">
    <source>
        <dbReference type="Proteomes" id="UP000290189"/>
    </source>
</evidence>
<dbReference type="SUPFAM" id="SSF141678">
    <property type="entry name" value="MAL13P1.257-like"/>
    <property type="match status" value="1"/>
</dbReference>
<accession>A0A3P3YHY2</accession>
<evidence type="ECO:0000313" key="4">
    <source>
        <dbReference type="EMBL" id="SPQ99801.1"/>
    </source>
</evidence>
<dbReference type="PANTHER" id="PTHR12857:SF0">
    <property type="entry name" value="CXXC MOTIF CONTAINING ZINC BINDING PROTEIN"/>
    <property type="match status" value="1"/>
</dbReference>
<proteinExistence type="inferred from homology"/>
<dbReference type="GO" id="GO:0008270">
    <property type="term" value="F:zinc ion binding"/>
    <property type="evidence" value="ECO:0007669"/>
    <property type="project" value="TreeGrafter"/>
</dbReference>
<dbReference type="PANTHER" id="PTHR12857">
    <property type="entry name" value="CXXC MOTIF CONTAINING ZINC BINDING PROTEIN"/>
    <property type="match status" value="1"/>
</dbReference>
<dbReference type="Pfam" id="PF05907">
    <property type="entry name" value="CXXC_Zn-b_euk"/>
    <property type="match status" value="1"/>
</dbReference>
<evidence type="ECO:0000256" key="1">
    <source>
        <dbReference type="ARBA" id="ARBA00007818"/>
    </source>
</evidence>